<proteinExistence type="predicted"/>
<evidence type="ECO:0000313" key="4">
    <source>
        <dbReference type="Proteomes" id="UP001189303"/>
    </source>
</evidence>
<feature type="transmembrane region" description="Helical" evidence="1">
    <location>
        <begin position="29"/>
        <end position="50"/>
    </location>
</feature>
<evidence type="ECO:0000313" key="3">
    <source>
        <dbReference type="EMBL" id="MBX3889087.1"/>
    </source>
</evidence>
<keyword evidence="4" id="KW-1185">Reference proteome</keyword>
<dbReference type="PANTHER" id="PTHR40034">
    <property type="entry name" value="BSL5891 PROTEIN"/>
    <property type="match status" value="1"/>
</dbReference>
<comment type="caution">
    <text evidence="3">The sequence shown here is derived from an EMBL/GenBank/DDBJ whole genome shotgun (WGS) entry which is preliminary data.</text>
</comment>
<dbReference type="AlphaFoldDB" id="A0A2A4AEL4"/>
<accession>A0A2A4AEL4</accession>
<reference evidence="2 4" key="2">
    <citation type="submission" date="2023-07" db="EMBL/GenBank/DDBJ databases">
        <authorList>
            <person name="Peeters C."/>
        </authorList>
    </citation>
    <scope>NUCLEOTIDE SEQUENCE [LARGE SCALE GENOMIC DNA]</scope>
    <source>
        <strain evidence="2 4">R-38712</strain>
    </source>
</reference>
<protein>
    <submittedName>
        <fullName evidence="3">DUF3311 domain-containing protein</fullName>
    </submittedName>
</protein>
<organism evidence="3 5">
    <name type="scientific">Ralstonia pickettii</name>
    <name type="common">Burkholderia pickettii</name>
    <dbReference type="NCBI Taxonomy" id="329"/>
    <lineage>
        <taxon>Bacteria</taxon>
        <taxon>Pseudomonadati</taxon>
        <taxon>Pseudomonadota</taxon>
        <taxon>Betaproteobacteria</taxon>
        <taxon>Burkholderiales</taxon>
        <taxon>Burkholderiaceae</taxon>
        <taxon>Ralstonia</taxon>
    </lineage>
</organism>
<keyword evidence="1" id="KW-0472">Membrane</keyword>
<dbReference type="Proteomes" id="UP001199322">
    <property type="component" value="Unassembled WGS sequence"/>
</dbReference>
<keyword evidence="1" id="KW-0812">Transmembrane</keyword>
<dbReference type="PANTHER" id="PTHR40034:SF1">
    <property type="entry name" value="BSL5891 PROTEIN"/>
    <property type="match status" value="1"/>
</dbReference>
<reference evidence="3" key="1">
    <citation type="submission" date="2018-06" db="EMBL/GenBank/DDBJ databases">
        <authorList>
            <person name="O'Rourke A."/>
        </authorList>
    </citation>
    <scope>NUCLEOTIDE SEQUENCE</scope>
    <source>
        <strain evidence="3">132550021-3</strain>
    </source>
</reference>
<keyword evidence="1" id="KW-1133">Transmembrane helix</keyword>
<gene>
    <name evidence="3" type="ORF">DEE74_04330</name>
    <name evidence="2" type="ORF">R38712_00402</name>
</gene>
<dbReference type="Proteomes" id="UP001189303">
    <property type="component" value="Unassembled WGS sequence"/>
</dbReference>
<sequence>MKFLLALPFIGLLWVPFYNQETPTLFGFPFFYWYQFLWVPITSLLIWIVFKNGQSKGEE</sequence>
<dbReference type="InterPro" id="IPR021741">
    <property type="entry name" value="DUF3311"/>
</dbReference>
<dbReference type="Pfam" id="PF11755">
    <property type="entry name" value="DUF3311"/>
    <property type="match status" value="1"/>
</dbReference>
<evidence type="ECO:0000256" key="1">
    <source>
        <dbReference type="SAM" id="Phobius"/>
    </source>
</evidence>
<dbReference type="RefSeq" id="WP_009240236.1">
    <property type="nucleotide sequence ID" value="NZ_CABKQE010000002.1"/>
</dbReference>
<name>A0A2A4AEL4_RALPI</name>
<evidence type="ECO:0000313" key="2">
    <source>
        <dbReference type="EMBL" id="CAJ0721866.1"/>
    </source>
</evidence>
<dbReference type="GeneID" id="34793481"/>
<dbReference type="EMBL" id="CATWFT010000001">
    <property type="protein sequence ID" value="CAJ0721866.1"/>
    <property type="molecule type" value="Genomic_DNA"/>
</dbReference>
<dbReference type="EMBL" id="QGBI01000004">
    <property type="protein sequence ID" value="MBX3889087.1"/>
    <property type="molecule type" value="Genomic_DNA"/>
</dbReference>
<evidence type="ECO:0000313" key="5">
    <source>
        <dbReference type="Proteomes" id="UP001199322"/>
    </source>
</evidence>